<feature type="signal peptide" evidence="1">
    <location>
        <begin position="1"/>
        <end position="19"/>
    </location>
</feature>
<dbReference type="GO" id="GO:0004175">
    <property type="term" value="F:endopeptidase activity"/>
    <property type="evidence" value="ECO:0007669"/>
    <property type="project" value="TreeGrafter"/>
</dbReference>
<organism evidence="3">
    <name type="scientific">uncultured Anaerotruncus sp</name>
    <dbReference type="NCBI Taxonomy" id="905011"/>
    <lineage>
        <taxon>Bacteria</taxon>
        <taxon>Bacillati</taxon>
        <taxon>Bacillota</taxon>
        <taxon>Clostridia</taxon>
        <taxon>Eubacteriales</taxon>
        <taxon>Oscillospiraceae</taxon>
        <taxon>Anaerotruncus</taxon>
        <taxon>environmental samples</taxon>
    </lineage>
</organism>
<dbReference type="Pfam" id="PF17820">
    <property type="entry name" value="PDZ_6"/>
    <property type="match status" value="1"/>
</dbReference>
<dbReference type="SMART" id="SM00228">
    <property type="entry name" value="PDZ"/>
    <property type="match status" value="1"/>
</dbReference>
<proteinExistence type="predicted"/>
<dbReference type="PANTHER" id="PTHR32060:SF22">
    <property type="entry name" value="CARBOXYL-TERMINAL-PROCESSING PEPTIDASE 3, CHLOROPLASTIC"/>
    <property type="match status" value="1"/>
</dbReference>
<dbReference type="EMBL" id="CACRSL010000003">
    <property type="protein sequence ID" value="VYS78239.1"/>
    <property type="molecule type" value="Genomic_DNA"/>
</dbReference>
<protein>
    <submittedName>
        <fullName evidence="3">PDZ domain (Also known as DHR or GLGF)</fullName>
    </submittedName>
</protein>
<evidence type="ECO:0000313" key="3">
    <source>
        <dbReference type="EMBL" id="VYS78239.1"/>
    </source>
</evidence>
<feature type="domain" description="PDZ" evidence="2">
    <location>
        <begin position="158"/>
        <end position="241"/>
    </location>
</feature>
<dbReference type="CDD" id="cd06782">
    <property type="entry name" value="cpPDZ_CPP-like"/>
    <property type="match status" value="1"/>
</dbReference>
<evidence type="ECO:0000259" key="2">
    <source>
        <dbReference type="PROSITE" id="PS50106"/>
    </source>
</evidence>
<accession>A0A6N2RD40</accession>
<dbReference type="AlphaFoldDB" id="A0A6N2RD40"/>
<dbReference type="PANTHER" id="PTHR32060">
    <property type="entry name" value="TAIL-SPECIFIC PROTEASE"/>
    <property type="match status" value="1"/>
</dbReference>
<sequence length="254" mass="27086">MKRFLTIALTVLLALQVSACSSQRELPSQDGTTPVSSEAIGEAATQYLTAIGADDLEAAKAMLADEVAFGQLGGASHTLTRQEMEEEIDRLSTLQQEYNQITVVETGENYAVLQCLMPNYLTSMVFGMDRDAYPCQVRIEMADGKISGMFTGENPDAAAEIAAKTEAAVGIVCENQEDGTVLIGSVEPGSPAALAGIQTGDELLAIDGLSVQQMRLAAHEPQYRLLGPEGTQVTVTVLQADQQADYTLTYVTDN</sequence>
<dbReference type="InterPro" id="IPR041489">
    <property type="entry name" value="PDZ_6"/>
</dbReference>
<keyword evidence="1" id="KW-0732">Signal</keyword>
<dbReference type="PROSITE" id="PS50106">
    <property type="entry name" value="PDZ"/>
    <property type="match status" value="1"/>
</dbReference>
<dbReference type="InterPro" id="IPR036034">
    <property type="entry name" value="PDZ_sf"/>
</dbReference>
<name>A0A6N2RD40_9FIRM</name>
<dbReference type="InterPro" id="IPR032710">
    <property type="entry name" value="NTF2-like_dom_sf"/>
</dbReference>
<dbReference type="SUPFAM" id="SSF50156">
    <property type="entry name" value="PDZ domain-like"/>
    <property type="match status" value="1"/>
</dbReference>
<feature type="chain" id="PRO_5038340104" evidence="1">
    <location>
        <begin position="20"/>
        <end position="254"/>
    </location>
</feature>
<dbReference type="Gene3D" id="2.30.42.10">
    <property type="match status" value="1"/>
</dbReference>
<gene>
    <name evidence="3" type="ORF">AULFYP135_00346</name>
</gene>
<dbReference type="InterPro" id="IPR001478">
    <property type="entry name" value="PDZ"/>
</dbReference>
<reference evidence="3" key="1">
    <citation type="submission" date="2019-11" db="EMBL/GenBank/DDBJ databases">
        <authorList>
            <person name="Feng L."/>
        </authorList>
    </citation>
    <scope>NUCLEOTIDE SEQUENCE</scope>
    <source>
        <strain evidence="3">AundefinedLFYP135</strain>
    </source>
</reference>
<evidence type="ECO:0000256" key="1">
    <source>
        <dbReference type="SAM" id="SignalP"/>
    </source>
</evidence>
<dbReference type="SUPFAM" id="SSF54427">
    <property type="entry name" value="NTF2-like"/>
    <property type="match status" value="1"/>
</dbReference>